<feature type="transmembrane region" description="Helical" evidence="1">
    <location>
        <begin position="88"/>
        <end position="109"/>
    </location>
</feature>
<keyword evidence="1" id="KW-1133">Transmembrane helix</keyword>
<protein>
    <recommendedName>
        <fullName evidence="4">Transporter</fullName>
    </recommendedName>
</protein>
<evidence type="ECO:0000313" key="3">
    <source>
        <dbReference type="Proteomes" id="UP001595807"/>
    </source>
</evidence>
<evidence type="ECO:0008006" key="4">
    <source>
        <dbReference type="Google" id="ProtNLM"/>
    </source>
</evidence>
<keyword evidence="3" id="KW-1185">Reference proteome</keyword>
<evidence type="ECO:0000313" key="2">
    <source>
        <dbReference type="EMBL" id="MFC3927668.1"/>
    </source>
</evidence>
<feature type="transmembrane region" description="Helical" evidence="1">
    <location>
        <begin position="37"/>
        <end position="57"/>
    </location>
</feature>
<comment type="caution">
    <text evidence="2">The sequence shown here is derived from an EMBL/GenBank/DDBJ whole genome shotgun (WGS) entry which is preliminary data.</text>
</comment>
<keyword evidence="1" id="KW-0812">Transmembrane</keyword>
<reference evidence="3" key="1">
    <citation type="journal article" date="2019" name="Int. J. Syst. Evol. Microbiol.">
        <title>The Global Catalogue of Microorganisms (GCM) 10K type strain sequencing project: providing services to taxonomists for standard genome sequencing and annotation.</title>
        <authorList>
            <consortium name="The Broad Institute Genomics Platform"/>
            <consortium name="The Broad Institute Genome Sequencing Center for Infectious Disease"/>
            <person name="Wu L."/>
            <person name="Ma J."/>
        </authorList>
    </citation>
    <scope>NUCLEOTIDE SEQUENCE [LARGE SCALE GENOMIC DNA]</scope>
    <source>
        <strain evidence="3">CCUG 67170</strain>
    </source>
</reference>
<dbReference type="Proteomes" id="UP001595807">
    <property type="component" value="Unassembled WGS sequence"/>
</dbReference>
<accession>A0ABV8CV09</accession>
<gene>
    <name evidence="2" type="ORF">ACFORF_03385</name>
</gene>
<feature type="transmembrane region" description="Helical" evidence="1">
    <location>
        <begin position="7"/>
        <end position="25"/>
    </location>
</feature>
<dbReference type="EMBL" id="JBHRZV010000025">
    <property type="protein sequence ID" value="MFC3927668.1"/>
    <property type="molecule type" value="Genomic_DNA"/>
</dbReference>
<sequence>MARLEKQFLFVLPVIFLYLVFPYIVDYLPVDDLMKKGLYINNIILYIPLLCLVMGVVSGSYRGFNWIFPCLVLLFYPLTYLFNQQLVFLYWVAYELFALLGVGLGHLIYRFRIKKRRRFEK</sequence>
<keyword evidence="1" id="KW-0472">Membrane</keyword>
<feature type="transmembrane region" description="Helical" evidence="1">
    <location>
        <begin position="64"/>
        <end position="82"/>
    </location>
</feature>
<evidence type="ECO:0000256" key="1">
    <source>
        <dbReference type="SAM" id="Phobius"/>
    </source>
</evidence>
<proteinExistence type="predicted"/>
<organism evidence="2 3">
    <name type="scientific">Streptococcus caprae</name>
    <dbReference type="NCBI Taxonomy" id="1640501"/>
    <lineage>
        <taxon>Bacteria</taxon>
        <taxon>Bacillati</taxon>
        <taxon>Bacillota</taxon>
        <taxon>Bacilli</taxon>
        <taxon>Lactobacillales</taxon>
        <taxon>Streptococcaceae</taxon>
        <taxon>Streptococcus</taxon>
    </lineage>
</organism>
<dbReference type="RefSeq" id="WP_380425513.1">
    <property type="nucleotide sequence ID" value="NZ_JBHRZV010000025.1"/>
</dbReference>
<name>A0ABV8CV09_9STRE</name>